<evidence type="ECO:0000313" key="4">
    <source>
        <dbReference type="EMBL" id="ONN27599.1"/>
    </source>
</evidence>
<keyword evidence="5" id="KW-1185">Reference proteome</keyword>
<dbReference type="InterPro" id="IPR001647">
    <property type="entry name" value="HTH_TetR"/>
</dbReference>
<dbReference type="InterPro" id="IPR050109">
    <property type="entry name" value="HTH-type_TetR-like_transc_reg"/>
</dbReference>
<dbReference type="RefSeq" id="WP_077198013.1">
    <property type="nucleotide sequence ID" value="NZ_LBFC01000009.1"/>
</dbReference>
<dbReference type="PROSITE" id="PS50977">
    <property type="entry name" value="HTH_TETR_2"/>
    <property type="match status" value="1"/>
</dbReference>
<evidence type="ECO:0000256" key="2">
    <source>
        <dbReference type="PROSITE-ProRule" id="PRU00335"/>
    </source>
</evidence>
<dbReference type="Proteomes" id="UP000242616">
    <property type="component" value="Unassembled WGS sequence"/>
</dbReference>
<dbReference type="InterPro" id="IPR036271">
    <property type="entry name" value="Tet_transcr_reg_TetR-rel_C_sf"/>
</dbReference>
<proteinExistence type="predicted"/>
<sequence>MKNKIIDVAIKEFAKKGFFAASTNTISTNAHVSKGAIFYHFKSKENLYLICFKSIISLFEKELDLFLKKNPNLDFFNLILKWSKKKIEIINKQKYILDFLETTKNLPKSLEEKIQTILRENYTKYMPVLREKFEKVELKEGLDRDFTFSIVLDFFDTFSRRYNNTSYIPDKMLSEFENVIKIIKYGISKY</sequence>
<organism evidence="4 5">
    <name type="scientific">Thermosipho affectus</name>
    <dbReference type="NCBI Taxonomy" id="660294"/>
    <lineage>
        <taxon>Bacteria</taxon>
        <taxon>Thermotogati</taxon>
        <taxon>Thermotogota</taxon>
        <taxon>Thermotogae</taxon>
        <taxon>Thermotogales</taxon>
        <taxon>Fervidobacteriaceae</taxon>
        <taxon>Thermosipho</taxon>
    </lineage>
</organism>
<dbReference type="EMBL" id="LBFC01000009">
    <property type="protein sequence ID" value="ONN27599.1"/>
    <property type="molecule type" value="Genomic_DNA"/>
</dbReference>
<dbReference type="PRINTS" id="PR00455">
    <property type="entry name" value="HTHTETR"/>
</dbReference>
<accession>A0ABX3IID5</accession>
<dbReference type="Gene3D" id="1.10.10.60">
    <property type="entry name" value="Homeodomain-like"/>
    <property type="match status" value="1"/>
</dbReference>
<evidence type="ECO:0000259" key="3">
    <source>
        <dbReference type="PROSITE" id="PS50977"/>
    </source>
</evidence>
<dbReference type="InterPro" id="IPR023772">
    <property type="entry name" value="DNA-bd_HTH_TetR-type_CS"/>
</dbReference>
<dbReference type="PROSITE" id="PS01081">
    <property type="entry name" value="HTH_TETR_1"/>
    <property type="match status" value="1"/>
</dbReference>
<reference evidence="4 5" key="1">
    <citation type="submission" date="2015-06" db="EMBL/GenBank/DDBJ databases">
        <title>Genome sequencing of Thermotogales isolates from hydrothermal vents.</title>
        <authorList>
            <person name="Haverkamp T.H."/>
            <person name="Kublanov I.V."/>
            <person name="Nesbo C.L."/>
        </authorList>
    </citation>
    <scope>NUCLEOTIDE SEQUENCE [LARGE SCALE GENOMIC DNA]</scope>
    <source>
        <strain evidence="5">ik275mar</strain>
    </source>
</reference>
<evidence type="ECO:0000256" key="1">
    <source>
        <dbReference type="ARBA" id="ARBA00023125"/>
    </source>
</evidence>
<comment type="caution">
    <text evidence="4">The sequence shown here is derived from an EMBL/GenBank/DDBJ whole genome shotgun (WGS) entry which is preliminary data.</text>
</comment>
<dbReference type="PANTHER" id="PTHR30328:SF54">
    <property type="entry name" value="HTH-TYPE TRANSCRIPTIONAL REPRESSOR SCO4008"/>
    <property type="match status" value="1"/>
</dbReference>
<feature type="domain" description="HTH tetR-type" evidence="3">
    <location>
        <begin position="1"/>
        <end position="59"/>
    </location>
</feature>
<protein>
    <submittedName>
        <fullName evidence="4">TetR family transcriptional regulator</fullName>
    </submittedName>
</protein>
<dbReference type="InterPro" id="IPR009057">
    <property type="entry name" value="Homeodomain-like_sf"/>
</dbReference>
<dbReference type="SUPFAM" id="SSF46689">
    <property type="entry name" value="Homeodomain-like"/>
    <property type="match status" value="1"/>
</dbReference>
<dbReference type="Pfam" id="PF00440">
    <property type="entry name" value="TetR_N"/>
    <property type="match status" value="1"/>
</dbReference>
<keyword evidence="1 2" id="KW-0238">DNA-binding</keyword>
<feature type="DNA-binding region" description="H-T-H motif" evidence="2">
    <location>
        <begin position="22"/>
        <end position="41"/>
    </location>
</feature>
<gene>
    <name evidence="4" type="ORF">XJ44_02985</name>
</gene>
<name>A0ABX3IID5_9BACT</name>
<dbReference type="Gene3D" id="1.10.357.10">
    <property type="entry name" value="Tetracycline Repressor, domain 2"/>
    <property type="match status" value="1"/>
</dbReference>
<dbReference type="SUPFAM" id="SSF48498">
    <property type="entry name" value="Tetracyclin repressor-like, C-terminal domain"/>
    <property type="match status" value="1"/>
</dbReference>
<dbReference type="PANTHER" id="PTHR30328">
    <property type="entry name" value="TRANSCRIPTIONAL REPRESSOR"/>
    <property type="match status" value="1"/>
</dbReference>
<evidence type="ECO:0000313" key="5">
    <source>
        <dbReference type="Proteomes" id="UP000242616"/>
    </source>
</evidence>